<dbReference type="Proteomes" id="UP000187406">
    <property type="component" value="Unassembled WGS sequence"/>
</dbReference>
<dbReference type="AlphaFoldDB" id="A0A1Q3BQ91"/>
<name>A0A1Q3BQ91_CEPFO</name>
<evidence type="ECO:0000313" key="2">
    <source>
        <dbReference type="EMBL" id="GAV69863.1"/>
    </source>
</evidence>
<dbReference type="Pfam" id="PF13975">
    <property type="entry name" value="gag-asp_proteas"/>
    <property type="match status" value="1"/>
</dbReference>
<feature type="compositionally biased region" description="Basic residues" evidence="1">
    <location>
        <begin position="45"/>
        <end position="56"/>
    </location>
</feature>
<sequence>MHPWAQTELRKQNVQDLPSTMVAADALVDFRMMKSNEGPSSSGKAKPKDKGKKKKDKGAGKKSYDSSGKGKAKVSDEWKEKKASSGCFICEAPHSARDYPRRGALNAVMAQNENGVNANSEAPTRVAPLQLINALRTMPPSGLLYVNMMVQGHQVSAMVDTGATHSFLAERMVNRLSLRVDKHGSRIKAVNS</sequence>
<dbReference type="OrthoDB" id="1939000at2759"/>
<protein>
    <submittedName>
        <fullName evidence="2">Gag-asp_proteas domain-containing protein</fullName>
    </submittedName>
</protein>
<feature type="region of interest" description="Disordered" evidence="1">
    <location>
        <begin position="32"/>
        <end position="77"/>
    </location>
</feature>
<reference evidence="3" key="1">
    <citation type="submission" date="2016-04" db="EMBL/GenBank/DDBJ databases">
        <title>Cephalotus genome sequencing.</title>
        <authorList>
            <person name="Fukushima K."/>
            <person name="Hasebe M."/>
            <person name="Fang X."/>
        </authorList>
    </citation>
    <scope>NUCLEOTIDE SEQUENCE [LARGE SCALE GENOMIC DNA]</scope>
    <source>
        <strain evidence="3">cv. St1</strain>
    </source>
</reference>
<dbReference type="InParanoid" id="A0A1Q3BQ91"/>
<dbReference type="GO" id="GO:0006508">
    <property type="term" value="P:proteolysis"/>
    <property type="evidence" value="ECO:0007669"/>
    <property type="project" value="InterPro"/>
</dbReference>
<comment type="caution">
    <text evidence="2">The sequence shown here is derived from an EMBL/GenBank/DDBJ whole genome shotgun (WGS) entry which is preliminary data.</text>
</comment>
<accession>A0A1Q3BQ91</accession>
<organism evidence="2 3">
    <name type="scientific">Cephalotus follicularis</name>
    <name type="common">Albany pitcher plant</name>
    <dbReference type="NCBI Taxonomy" id="3775"/>
    <lineage>
        <taxon>Eukaryota</taxon>
        <taxon>Viridiplantae</taxon>
        <taxon>Streptophyta</taxon>
        <taxon>Embryophyta</taxon>
        <taxon>Tracheophyta</taxon>
        <taxon>Spermatophyta</taxon>
        <taxon>Magnoliopsida</taxon>
        <taxon>eudicotyledons</taxon>
        <taxon>Gunneridae</taxon>
        <taxon>Pentapetalae</taxon>
        <taxon>rosids</taxon>
        <taxon>fabids</taxon>
        <taxon>Oxalidales</taxon>
        <taxon>Cephalotaceae</taxon>
        <taxon>Cephalotus</taxon>
    </lineage>
</organism>
<keyword evidence="3" id="KW-1185">Reference proteome</keyword>
<proteinExistence type="predicted"/>
<dbReference type="EMBL" id="BDDD01000758">
    <property type="protein sequence ID" value="GAV69863.1"/>
    <property type="molecule type" value="Genomic_DNA"/>
</dbReference>
<dbReference type="Gene3D" id="2.40.70.10">
    <property type="entry name" value="Acid Proteases"/>
    <property type="match status" value="1"/>
</dbReference>
<dbReference type="PROSITE" id="PS00141">
    <property type="entry name" value="ASP_PROTEASE"/>
    <property type="match status" value="1"/>
</dbReference>
<dbReference type="SUPFAM" id="SSF50630">
    <property type="entry name" value="Acid proteases"/>
    <property type="match status" value="1"/>
</dbReference>
<dbReference type="GO" id="GO:0004190">
    <property type="term" value="F:aspartic-type endopeptidase activity"/>
    <property type="evidence" value="ECO:0007669"/>
    <property type="project" value="InterPro"/>
</dbReference>
<gene>
    <name evidence="2" type="ORF">CFOL_v3_13364</name>
</gene>
<dbReference type="InterPro" id="IPR001969">
    <property type="entry name" value="Aspartic_peptidase_AS"/>
</dbReference>
<evidence type="ECO:0000313" key="3">
    <source>
        <dbReference type="Proteomes" id="UP000187406"/>
    </source>
</evidence>
<dbReference type="InterPro" id="IPR021109">
    <property type="entry name" value="Peptidase_aspartic_dom_sf"/>
</dbReference>
<evidence type="ECO:0000256" key="1">
    <source>
        <dbReference type="SAM" id="MobiDB-lite"/>
    </source>
</evidence>